<dbReference type="Gene3D" id="3.60.10.10">
    <property type="entry name" value="Endonuclease/exonuclease/phosphatase"/>
    <property type="match status" value="1"/>
</dbReference>
<feature type="region of interest" description="Disordered" evidence="1">
    <location>
        <begin position="317"/>
        <end position="416"/>
    </location>
</feature>
<feature type="transmembrane region" description="Helical" evidence="2">
    <location>
        <begin position="143"/>
        <end position="161"/>
    </location>
</feature>
<evidence type="ECO:0000259" key="3">
    <source>
        <dbReference type="Pfam" id="PF03372"/>
    </source>
</evidence>
<keyword evidence="5" id="KW-1185">Reference proteome</keyword>
<keyword evidence="2" id="KW-1133">Transmembrane helix</keyword>
<dbReference type="SUPFAM" id="SSF56219">
    <property type="entry name" value="DNase I-like"/>
    <property type="match status" value="1"/>
</dbReference>
<dbReference type="Proteomes" id="UP000614996">
    <property type="component" value="Unassembled WGS sequence"/>
</dbReference>
<evidence type="ECO:0000313" key="5">
    <source>
        <dbReference type="Proteomes" id="UP000614996"/>
    </source>
</evidence>
<feature type="transmembrane region" description="Helical" evidence="2">
    <location>
        <begin position="232"/>
        <end position="249"/>
    </location>
</feature>
<dbReference type="PANTHER" id="PTHR14859:SF1">
    <property type="entry name" value="PGAP2-INTERACTING PROTEIN"/>
    <property type="match status" value="1"/>
</dbReference>
<keyword evidence="2" id="KW-0812">Transmembrane</keyword>
<feature type="transmembrane region" description="Helical" evidence="2">
    <location>
        <begin position="285"/>
        <end position="303"/>
    </location>
</feature>
<feature type="compositionally biased region" description="Basic and acidic residues" evidence="1">
    <location>
        <begin position="345"/>
        <end position="357"/>
    </location>
</feature>
<feature type="transmembrane region" description="Helical" evidence="2">
    <location>
        <begin position="55"/>
        <end position="75"/>
    </location>
</feature>
<dbReference type="AlphaFoldDB" id="A0A8J4AGR1"/>
<dbReference type="InterPro" id="IPR005135">
    <property type="entry name" value="Endo/exonuclease/phosphatase"/>
</dbReference>
<feature type="transmembrane region" description="Helical" evidence="2">
    <location>
        <begin position="489"/>
        <end position="510"/>
    </location>
</feature>
<feature type="compositionally biased region" description="Polar residues" evidence="1">
    <location>
        <begin position="333"/>
        <end position="342"/>
    </location>
</feature>
<protein>
    <recommendedName>
        <fullName evidence="3">Endonuclease/exonuclease/phosphatase domain-containing protein</fullName>
    </recommendedName>
</protein>
<proteinExistence type="predicted"/>
<evidence type="ECO:0000256" key="1">
    <source>
        <dbReference type="SAM" id="MobiDB-lite"/>
    </source>
</evidence>
<reference evidence="5" key="1">
    <citation type="journal article" date="2021" name="Int. J. Syst. Evol. Microbiol.">
        <title>Actinocatenispora comari sp. nov., an endophytic actinomycete isolated from aerial parts of Comarum salesowianum.</title>
        <authorList>
            <person name="Oyunbileg N."/>
            <person name="Iizaka Y."/>
            <person name="Hamada M."/>
            <person name="Davaapurev B.O."/>
            <person name="Fukumoto A."/>
            <person name="Tsetseg B."/>
            <person name="Kato F."/>
            <person name="Tamura T."/>
            <person name="Batkhuu J."/>
            <person name="Anzai Y."/>
        </authorList>
    </citation>
    <scope>NUCLEOTIDE SEQUENCE [LARGE SCALE GENOMIC DNA]</scope>
    <source>
        <strain evidence="5">NUM-2625</strain>
    </source>
</reference>
<feature type="transmembrane region" description="Helical" evidence="2">
    <location>
        <begin position="25"/>
        <end position="43"/>
    </location>
</feature>
<organism evidence="4 5">
    <name type="scientific">Actinocatenispora comari</name>
    <dbReference type="NCBI Taxonomy" id="2807577"/>
    <lineage>
        <taxon>Bacteria</taxon>
        <taxon>Bacillati</taxon>
        <taxon>Actinomycetota</taxon>
        <taxon>Actinomycetes</taxon>
        <taxon>Micromonosporales</taxon>
        <taxon>Micromonosporaceae</taxon>
        <taxon>Actinocatenispora</taxon>
    </lineage>
</organism>
<dbReference type="EMBL" id="BOPO01000090">
    <property type="protein sequence ID" value="GIL29367.1"/>
    <property type="molecule type" value="Genomic_DNA"/>
</dbReference>
<name>A0A8J4AGR1_9ACTN</name>
<dbReference type="Pfam" id="PF03372">
    <property type="entry name" value="Exo_endo_phos"/>
    <property type="match status" value="1"/>
</dbReference>
<feature type="transmembrane region" description="Helical" evidence="2">
    <location>
        <begin position="205"/>
        <end position="226"/>
    </location>
</feature>
<comment type="caution">
    <text evidence="4">The sequence shown here is derived from an EMBL/GenBank/DDBJ whole genome shotgun (WGS) entry which is preliminary data.</text>
</comment>
<dbReference type="GO" id="GO:0006506">
    <property type="term" value="P:GPI anchor biosynthetic process"/>
    <property type="evidence" value="ECO:0007669"/>
    <property type="project" value="TreeGrafter"/>
</dbReference>
<sequence length="755" mass="77381">MPAMDVPASTSPGPAAAAESGGSAAAGRAPLVALLAVVTVFAVEGLRTSGPPLDHVAGAGGVAVAALVALLVYLIPVLVGPLVGWLGARRATSAAVLLLVGLRLLEQAVPTPGFGTALATTVVGLGALVLVSAQVVRIGRRGFALGIVLGGALDVAVRSAFGSWDPAWRPGLLPWLYTVVVCALLVVLLARTARTFAPAAGEVRSFAVLGPYLALYVLILGSPAFVASQGGLGAPWATVLLLFGVLLAIEAIGRDRRLPGRYLWIVGLVLLGAVAAALYLPGVPALIAVLVGQVAAALLLARLPAAYRPVGAPVEDDDARAATETHRPGSTVRPASTGSAARTSVRIERSTGPRTEAEPDGSSGGRRAEPGSGGSPGGRRADSGSGGSSSGRRVGVPGGGMRPRPRSSVPPTSPVRRRTPALGFAAAGLGAGLGFVLVVLLYQASYDLPLPFDNRFLPLAGAVLVALPAVLGYRSTVDTEPASPDRRGGLLAPLAGVPAVLLIVPVVLLLTTPAPAHPSATADSVRLVTWNLHYGVNDDAAVDPAAIAATLRSQHPDVIVLQEVNRGWPIGGGTDLAEWLSRALGMPYVWSPAADGQFGNVIMSSLPMSQVRTGPLPYGQGPQRRSYARATVQLPGGHGLTVCTAHLQNITEHHATRDAEIDTLLGHCAGHAPVVVAGDFNSMPGWPEIAKFDRAGLVSAQDSTGHAGELTSPTDTPKYRPDWIFGSDDVSFNDFRIVHSTASDHFPLATTVRLG</sequence>
<dbReference type="PANTHER" id="PTHR14859">
    <property type="entry name" value="CALCOFLUOR WHITE HYPERSENSITIVE PROTEIN PRECURSOR"/>
    <property type="match status" value="1"/>
</dbReference>
<feature type="transmembrane region" description="Helical" evidence="2">
    <location>
        <begin position="261"/>
        <end position="279"/>
    </location>
</feature>
<feature type="transmembrane region" description="Helical" evidence="2">
    <location>
        <begin position="421"/>
        <end position="444"/>
    </location>
</feature>
<evidence type="ECO:0000256" key="2">
    <source>
        <dbReference type="SAM" id="Phobius"/>
    </source>
</evidence>
<evidence type="ECO:0000313" key="4">
    <source>
        <dbReference type="EMBL" id="GIL29367.1"/>
    </source>
</evidence>
<dbReference type="GO" id="GO:0003824">
    <property type="term" value="F:catalytic activity"/>
    <property type="evidence" value="ECO:0007669"/>
    <property type="project" value="InterPro"/>
</dbReference>
<gene>
    <name evidence="4" type="ORF">NUM_46210</name>
</gene>
<feature type="transmembrane region" description="Helical" evidence="2">
    <location>
        <begin position="173"/>
        <end position="193"/>
    </location>
</feature>
<keyword evidence="2" id="KW-0472">Membrane</keyword>
<dbReference type="InterPro" id="IPR051916">
    <property type="entry name" value="GPI-anchor_lipid_remodeler"/>
</dbReference>
<dbReference type="InterPro" id="IPR036691">
    <property type="entry name" value="Endo/exonu/phosph_ase_sf"/>
</dbReference>
<accession>A0A8J4AGR1</accession>
<dbReference type="GO" id="GO:0016020">
    <property type="term" value="C:membrane"/>
    <property type="evidence" value="ECO:0007669"/>
    <property type="project" value="GOC"/>
</dbReference>
<feature type="transmembrane region" description="Helical" evidence="2">
    <location>
        <begin position="117"/>
        <end position="136"/>
    </location>
</feature>
<feature type="domain" description="Endonuclease/exonuclease/phosphatase" evidence="3">
    <location>
        <begin position="528"/>
        <end position="745"/>
    </location>
</feature>
<feature type="transmembrane region" description="Helical" evidence="2">
    <location>
        <begin position="456"/>
        <end position="477"/>
    </location>
</feature>